<name>A0ACC0UJH3_9AGAM</name>
<accession>A0ACC0UJH3</accession>
<protein>
    <submittedName>
        <fullName evidence="1">Mitochondrial processing peptidase</fullName>
    </submittedName>
</protein>
<comment type="caution">
    <text evidence="1">The sequence shown here is derived from an EMBL/GenBank/DDBJ whole genome shotgun (WGS) entry which is preliminary data.</text>
</comment>
<organism evidence="1 2">
    <name type="scientific">Russula earlei</name>
    <dbReference type="NCBI Taxonomy" id="71964"/>
    <lineage>
        <taxon>Eukaryota</taxon>
        <taxon>Fungi</taxon>
        <taxon>Dikarya</taxon>
        <taxon>Basidiomycota</taxon>
        <taxon>Agaricomycotina</taxon>
        <taxon>Agaricomycetes</taxon>
        <taxon>Russulales</taxon>
        <taxon>Russulaceae</taxon>
        <taxon>Russula</taxon>
    </lineage>
</organism>
<keyword evidence="2" id="KW-1185">Reference proteome</keyword>
<gene>
    <name evidence="1" type="ORF">F5148DRAFT_974506</name>
</gene>
<evidence type="ECO:0000313" key="1">
    <source>
        <dbReference type="EMBL" id="KAI9511880.1"/>
    </source>
</evidence>
<sequence>MRTFGKALRRCPRLRHASTLPLNPSAQVTTLPNKIRVATENTPGHFASVGLYVDAGARYETASNLGVSHFLDRMAFKSTKSMSDANMATAMSALGGQIMCSSSRETIMYQSSHFHRATPLALSLISETVQNASFLSEELEAQRAAAEYEIRELKAKPEVILPEILHHLAYDGKGLGNSLLCPEDRIHLIDAPLMRHFMEQWYRPERIVIAGAGMAHEELVELADKYFSSLKYYPVEDSLPSSLSSSRTSPSVPPNLLHSQPPNMLKSLTRAASSFLYPNSPGPVPSITGSTYTGGYRFIQDPDSEFNHIYIAFEGVGIHDDDIYELATMQVLLGGGGSFSAGGPGKGMYSRLYTHILNHHAAIDHCASFHHIYNDSSLFGLFASFAPSARSAVLPHLIHQLALLLYRAVPSDELSRAKNQLKSSLAMALESRSVEVEDLGRQLLVHDRKIPISEMAEKIDAVTSESLQRVALRIFGSQAGGKPTILTMGRHDLGDWQTQFRKYDVGVV</sequence>
<evidence type="ECO:0000313" key="2">
    <source>
        <dbReference type="Proteomes" id="UP001207468"/>
    </source>
</evidence>
<reference evidence="1" key="1">
    <citation type="submission" date="2021-03" db="EMBL/GenBank/DDBJ databases">
        <title>Evolutionary priming and transition to the ectomycorrhizal habit in an iconic lineage of mushroom-forming fungi: is preadaptation a requirement?</title>
        <authorList>
            <consortium name="DOE Joint Genome Institute"/>
            <person name="Looney B.P."/>
            <person name="Miyauchi S."/>
            <person name="Morin E."/>
            <person name="Drula E."/>
            <person name="Courty P.E."/>
            <person name="Chicoki N."/>
            <person name="Fauchery L."/>
            <person name="Kohler A."/>
            <person name="Kuo A."/>
            <person name="LaButti K."/>
            <person name="Pangilinan J."/>
            <person name="Lipzen A."/>
            <person name="Riley R."/>
            <person name="Andreopoulos W."/>
            <person name="He G."/>
            <person name="Johnson J."/>
            <person name="Barry K.W."/>
            <person name="Grigoriev I.V."/>
            <person name="Nagy L."/>
            <person name="Hibbett D."/>
            <person name="Henrissat B."/>
            <person name="Matheny P.B."/>
            <person name="Labbe J."/>
            <person name="Martin A.F."/>
        </authorList>
    </citation>
    <scope>NUCLEOTIDE SEQUENCE</scope>
    <source>
        <strain evidence="1">BPL698</strain>
    </source>
</reference>
<proteinExistence type="predicted"/>
<dbReference type="Proteomes" id="UP001207468">
    <property type="component" value="Unassembled WGS sequence"/>
</dbReference>
<dbReference type="EMBL" id="JAGFNK010000015">
    <property type="protein sequence ID" value="KAI9511880.1"/>
    <property type="molecule type" value="Genomic_DNA"/>
</dbReference>